<evidence type="ECO:0000313" key="1">
    <source>
        <dbReference type="EMBL" id="MBK1868051.1"/>
    </source>
</evidence>
<protein>
    <submittedName>
        <fullName evidence="1">TetR/AcrR family transcriptional regulator</fullName>
    </submittedName>
</protein>
<keyword evidence="2" id="KW-1185">Reference proteome</keyword>
<gene>
    <name evidence="1" type="ORF">JHL16_16960</name>
</gene>
<proteinExistence type="predicted"/>
<sequence length="214" mass="23753">MKKDRPPVERGRPRNFDRALALRRAMEVFWERGYEGTSLSDLTEAMGIERPSLYAAFGCKEALFREAVDLYNEIEGVPAQRVLETAPTARQAIETMLRDYAATYTQAGKPPGCMIVLSALLGTPQNKDVRDHLARHRRESRVALKARIAHGMVEGDVPQTADAERIGGFYATLLEGLSIQARDGASRLDLEAIIDGAMAAWEPLVACRKTLPER</sequence>
<accession>A0ACC5R5Y5</accession>
<dbReference type="Proteomes" id="UP000616151">
    <property type="component" value="Unassembled WGS sequence"/>
</dbReference>
<evidence type="ECO:0000313" key="2">
    <source>
        <dbReference type="Proteomes" id="UP000616151"/>
    </source>
</evidence>
<organism evidence="1 2">
    <name type="scientific">Taklimakanibacter albus</name>
    <dbReference type="NCBI Taxonomy" id="2800327"/>
    <lineage>
        <taxon>Bacteria</taxon>
        <taxon>Pseudomonadati</taxon>
        <taxon>Pseudomonadota</taxon>
        <taxon>Alphaproteobacteria</taxon>
        <taxon>Hyphomicrobiales</taxon>
        <taxon>Aestuariivirgaceae</taxon>
        <taxon>Taklimakanibacter</taxon>
    </lineage>
</organism>
<reference evidence="1" key="1">
    <citation type="submission" date="2021-01" db="EMBL/GenBank/DDBJ databases">
        <authorList>
            <person name="Sun Q."/>
        </authorList>
    </citation>
    <scope>NUCLEOTIDE SEQUENCE</scope>
    <source>
        <strain evidence="1">YIM B02566</strain>
    </source>
</reference>
<dbReference type="EMBL" id="JAENHL010000007">
    <property type="protein sequence ID" value="MBK1868051.1"/>
    <property type="molecule type" value="Genomic_DNA"/>
</dbReference>
<name>A0ACC5R5Y5_9HYPH</name>
<comment type="caution">
    <text evidence="1">The sequence shown here is derived from an EMBL/GenBank/DDBJ whole genome shotgun (WGS) entry which is preliminary data.</text>
</comment>